<dbReference type="InterPro" id="IPR001509">
    <property type="entry name" value="Epimerase_deHydtase"/>
</dbReference>
<dbReference type="PANTHER" id="PTHR12126">
    <property type="entry name" value="NADH-UBIQUINONE OXIDOREDUCTASE 39 KDA SUBUNIT-RELATED"/>
    <property type="match status" value="1"/>
</dbReference>
<keyword evidence="4" id="KW-1185">Reference proteome</keyword>
<dbReference type="InterPro" id="IPR025695">
    <property type="entry name" value="DoxX-like"/>
</dbReference>
<dbReference type="OrthoDB" id="9776313at2"/>
<keyword evidence="1" id="KW-1133">Transmembrane helix</keyword>
<proteinExistence type="predicted"/>
<dbReference type="Proteomes" id="UP000254968">
    <property type="component" value="Unassembled WGS sequence"/>
</dbReference>
<dbReference type="EMBL" id="UGNV01000001">
    <property type="protein sequence ID" value="STX28997.1"/>
    <property type="molecule type" value="Genomic_DNA"/>
</dbReference>
<dbReference type="Gene3D" id="3.40.50.720">
    <property type="entry name" value="NAD(P)-binding Rossmann-like Domain"/>
    <property type="match status" value="1"/>
</dbReference>
<dbReference type="Pfam" id="PF01370">
    <property type="entry name" value="Epimerase"/>
    <property type="match status" value="1"/>
</dbReference>
<accession>A0A378I1B3</accession>
<reference evidence="3 4" key="1">
    <citation type="submission" date="2018-06" db="EMBL/GenBank/DDBJ databases">
        <authorList>
            <consortium name="Pathogen Informatics"/>
            <person name="Doyle S."/>
        </authorList>
    </citation>
    <scope>NUCLEOTIDE SEQUENCE [LARGE SCALE GENOMIC DNA]</scope>
    <source>
        <strain evidence="3 4">NCTC13315</strain>
    </source>
</reference>
<feature type="transmembrane region" description="Helical" evidence="1">
    <location>
        <begin position="408"/>
        <end position="428"/>
    </location>
</feature>
<name>A0A378I1B3_9GAMM</name>
<feature type="transmembrane region" description="Helical" evidence="1">
    <location>
        <begin position="384"/>
        <end position="402"/>
    </location>
</feature>
<dbReference type="GO" id="GO:0008831">
    <property type="term" value="F:dTDP-4-dehydrorhamnose reductase activity"/>
    <property type="evidence" value="ECO:0007669"/>
    <property type="project" value="UniProtKB-EC"/>
</dbReference>
<dbReference type="InterPro" id="IPR036291">
    <property type="entry name" value="NAD(P)-bd_dom_sf"/>
</dbReference>
<evidence type="ECO:0000259" key="2">
    <source>
        <dbReference type="Pfam" id="PF01370"/>
    </source>
</evidence>
<sequence>MNILITGASGFAGTWVTRELIQKGHQVVAAVRDIAYTQKLFPQAQVQACDFVKDTTVEAWLPRLAGIDVVINCVGIFYHSNPKIMWAIHFDTPKALFKAAEQSTVKQIIHLSALGVDCYQSDYATSKKAIEDYLLTLKIPAIILRPSFIYGPASEGGMALMRALAAFPGIIPLPGKGMQQFQPIHVGDLAHAISNMIEHDINEAVILAAVASTPITLKEILLTLRSWLQLARGYCLSIPLILIKLGAKLGDYLPFSTINTPAIAMLELGNVTSPAEAKKFAQTARLTPRSFTEGVYSYPSNKPDRFYARLFFIKPLLRLSLAFMWLASALVSAFFFPRVASYTLLAKVGVASSWQPFLLNSACIINALIGISLLFNYKTKLNCVLQVLVMAAYTVIITIKLPDLWLEPFGSIVKNIPVLISIIILYLMD</sequence>
<dbReference type="InterPro" id="IPR051207">
    <property type="entry name" value="ComplexI_NDUFA9_subunit"/>
</dbReference>
<feature type="domain" description="NAD-dependent epimerase/dehydratase" evidence="2">
    <location>
        <begin position="3"/>
        <end position="200"/>
    </location>
</feature>
<dbReference type="CDD" id="cd05271">
    <property type="entry name" value="NDUFA9_like_SDR_a"/>
    <property type="match status" value="1"/>
</dbReference>
<dbReference type="RefSeq" id="WP_115302701.1">
    <property type="nucleotide sequence ID" value="NZ_CAAAHO010000004.1"/>
</dbReference>
<feature type="transmembrane region" description="Helical" evidence="1">
    <location>
        <begin position="316"/>
        <end position="337"/>
    </location>
</feature>
<keyword evidence="3" id="KW-0560">Oxidoreductase</keyword>
<dbReference type="EC" id="1.1.1.133" evidence="3"/>
<evidence type="ECO:0000313" key="4">
    <source>
        <dbReference type="Proteomes" id="UP000254968"/>
    </source>
</evidence>
<protein>
    <submittedName>
        <fullName evidence="3">Oxidoreductase</fullName>
        <ecNumber evidence="3">1.1.1.133</ecNumber>
    </submittedName>
</protein>
<keyword evidence="1" id="KW-0812">Transmembrane</keyword>
<evidence type="ECO:0000256" key="1">
    <source>
        <dbReference type="SAM" id="Phobius"/>
    </source>
</evidence>
<organism evidence="3 4">
    <name type="scientific">Legionella beliardensis</name>
    <dbReference type="NCBI Taxonomy" id="91822"/>
    <lineage>
        <taxon>Bacteria</taxon>
        <taxon>Pseudomonadati</taxon>
        <taxon>Pseudomonadota</taxon>
        <taxon>Gammaproteobacteria</taxon>
        <taxon>Legionellales</taxon>
        <taxon>Legionellaceae</taxon>
        <taxon>Legionella</taxon>
    </lineage>
</organism>
<evidence type="ECO:0000313" key="3">
    <source>
        <dbReference type="EMBL" id="STX28997.1"/>
    </source>
</evidence>
<dbReference type="GO" id="GO:0044877">
    <property type="term" value="F:protein-containing complex binding"/>
    <property type="evidence" value="ECO:0007669"/>
    <property type="project" value="TreeGrafter"/>
</dbReference>
<dbReference type="AlphaFoldDB" id="A0A378I1B3"/>
<dbReference type="Pfam" id="PF13781">
    <property type="entry name" value="DoxX_3"/>
    <property type="match status" value="1"/>
</dbReference>
<feature type="transmembrane region" description="Helical" evidence="1">
    <location>
        <begin position="357"/>
        <end position="377"/>
    </location>
</feature>
<gene>
    <name evidence="3" type="primary">rmlD</name>
    <name evidence="3" type="ORF">NCTC13315_01531</name>
</gene>
<dbReference type="SUPFAM" id="SSF51735">
    <property type="entry name" value="NAD(P)-binding Rossmann-fold domains"/>
    <property type="match status" value="1"/>
</dbReference>
<keyword evidence="1" id="KW-0472">Membrane</keyword>
<dbReference type="PANTHER" id="PTHR12126:SF11">
    <property type="entry name" value="NADH DEHYDROGENASE [UBIQUINONE] 1 ALPHA SUBCOMPLEX SUBUNIT 9, MITOCHONDRIAL"/>
    <property type="match status" value="1"/>
</dbReference>